<evidence type="ECO:0000313" key="7">
    <source>
        <dbReference type="Proteomes" id="UP000727456"/>
    </source>
</evidence>
<evidence type="ECO:0000256" key="1">
    <source>
        <dbReference type="ARBA" id="ARBA00023015"/>
    </source>
</evidence>
<reference evidence="6 7" key="1">
    <citation type="submission" date="2020-03" db="EMBL/GenBank/DDBJ databases">
        <title>Genomic Encyclopedia of Type Strains, Phase III (KMG-III): the genomes of soil and plant-associated and newly described type strains.</title>
        <authorList>
            <person name="Whitman W."/>
        </authorList>
    </citation>
    <scope>NUCLEOTIDE SEQUENCE [LARGE SCALE GENOMIC DNA]</scope>
    <source>
        <strain evidence="6 7">CECT 8804</strain>
    </source>
</reference>
<dbReference type="InterPro" id="IPR036388">
    <property type="entry name" value="WH-like_DNA-bd_sf"/>
</dbReference>
<dbReference type="Proteomes" id="UP000727456">
    <property type="component" value="Unassembled WGS sequence"/>
</dbReference>
<comment type="caution">
    <text evidence="6">The sequence shown here is derived from an EMBL/GenBank/DDBJ whole genome shotgun (WGS) entry which is preliminary data.</text>
</comment>
<dbReference type="PRINTS" id="PR00038">
    <property type="entry name" value="HTHLUXR"/>
</dbReference>
<dbReference type="GO" id="GO:0003677">
    <property type="term" value="F:DNA binding"/>
    <property type="evidence" value="ECO:0007669"/>
    <property type="project" value="UniProtKB-KW"/>
</dbReference>
<dbReference type="PROSITE" id="PS50043">
    <property type="entry name" value="HTH_LUXR_2"/>
    <property type="match status" value="1"/>
</dbReference>
<feature type="transmembrane region" description="Helical" evidence="4">
    <location>
        <begin position="98"/>
        <end position="121"/>
    </location>
</feature>
<keyword evidence="7" id="KW-1185">Reference proteome</keyword>
<dbReference type="Pfam" id="PF00196">
    <property type="entry name" value="GerE"/>
    <property type="match status" value="1"/>
</dbReference>
<keyword evidence="1" id="KW-0805">Transcription regulation</keyword>
<feature type="domain" description="HTH luxR-type" evidence="5">
    <location>
        <begin position="1"/>
        <end position="61"/>
    </location>
</feature>
<keyword evidence="4" id="KW-0472">Membrane</keyword>
<dbReference type="PANTHER" id="PTHR44688">
    <property type="entry name" value="DNA-BINDING TRANSCRIPTIONAL ACTIVATOR DEVR_DOSR"/>
    <property type="match status" value="1"/>
</dbReference>
<dbReference type="InterPro" id="IPR000792">
    <property type="entry name" value="Tscrpt_reg_LuxR_C"/>
</dbReference>
<accession>A0ABX0TQW2</accession>
<dbReference type="Gene3D" id="1.10.10.10">
    <property type="entry name" value="Winged helix-like DNA-binding domain superfamily/Winged helix DNA-binding domain"/>
    <property type="match status" value="1"/>
</dbReference>
<keyword evidence="2 6" id="KW-0238">DNA-binding</keyword>
<sequence length="257" mass="27152">MSLTDREKETLRLLLVGHDAKSIAGELGISVHTVNERLRDARRKLGVSSSREAARRLASLDANDPQFLAAKDFGVAPMAVIAKGDARPNRGLGAGQPLAWLGGGMILMSLLVAAIAISSLIHAGGGVAQPASPGLQPIAVSPNAPQSAAALSARSWVALLDGARWADSWTATGALFKSQITQAQWATTVTGVRAPLGAAYSRMLQTETKTDALPGAPKGEYDVIQFQTNFAQKRDAVETVILTREGSVWKVNGYFIR</sequence>
<dbReference type="RefSeq" id="WP_167072682.1">
    <property type="nucleotide sequence ID" value="NZ_JAAOZC010000003.1"/>
</dbReference>
<dbReference type="InterPro" id="IPR016032">
    <property type="entry name" value="Sig_transdc_resp-reg_C-effctor"/>
</dbReference>
<dbReference type="InterPro" id="IPR025091">
    <property type="entry name" value="DUF4019"/>
</dbReference>
<keyword evidence="4" id="KW-1133">Transmembrane helix</keyword>
<evidence type="ECO:0000256" key="4">
    <source>
        <dbReference type="SAM" id="Phobius"/>
    </source>
</evidence>
<evidence type="ECO:0000313" key="6">
    <source>
        <dbReference type="EMBL" id="NIJ07821.1"/>
    </source>
</evidence>
<evidence type="ECO:0000256" key="3">
    <source>
        <dbReference type="ARBA" id="ARBA00023163"/>
    </source>
</evidence>
<dbReference type="PANTHER" id="PTHR44688:SF16">
    <property type="entry name" value="DNA-BINDING TRANSCRIPTIONAL ACTIVATOR DEVR_DOSR"/>
    <property type="match status" value="1"/>
</dbReference>
<evidence type="ECO:0000259" key="5">
    <source>
        <dbReference type="PROSITE" id="PS50043"/>
    </source>
</evidence>
<dbReference type="EMBL" id="JAAOZC010000003">
    <property type="protein sequence ID" value="NIJ07821.1"/>
    <property type="molecule type" value="Genomic_DNA"/>
</dbReference>
<dbReference type="SUPFAM" id="SSF46894">
    <property type="entry name" value="C-terminal effector domain of the bipartite response regulators"/>
    <property type="match status" value="1"/>
</dbReference>
<proteinExistence type="predicted"/>
<evidence type="ECO:0000256" key="2">
    <source>
        <dbReference type="ARBA" id="ARBA00023125"/>
    </source>
</evidence>
<organism evidence="6 7">
    <name type="scientific">Sphingomonas vulcanisoli</name>
    <dbReference type="NCBI Taxonomy" id="1658060"/>
    <lineage>
        <taxon>Bacteria</taxon>
        <taxon>Pseudomonadati</taxon>
        <taxon>Pseudomonadota</taxon>
        <taxon>Alphaproteobacteria</taxon>
        <taxon>Sphingomonadales</taxon>
        <taxon>Sphingomonadaceae</taxon>
        <taxon>Sphingomonas</taxon>
    </lineage>
</organism>
<gene>
    <name evidence="6" type="ORF">FHS31_001431</name>
</gene>
<name>A0ABX0TQW2_9SPHN</name>
<keyword evidence="3" id="KW-0804">Transcription</keyword>
<dbReference type="SMART" id="SM00421">
    <property type="entry name" value="HTH_LUXR"/>
    <property type="match status" value="1"/>
</dbReference>
<keyword evidence="4" id="KW-0812">Transmembrane</keyword>
<dbReference type="CDD" id="cd06170">
    <property type="entry name" value="LuxR_C_like"/>
    <property type="match status" value="1"/>
</dbReference>
<protein>
    <submittedName>
        <fullName evidence="6">DNA-binding CsgD family transcriptional regulator</fullName>
    </submittedName>
</protein>
<dbReference type="Pfam" id="PF13211">
    <property type="entry name" value="DUF4019"/>
    <property type="match status" value="1"/>
</dbReference>